<evidence type="ECO:0000313" key="3">
    <source>
        <dbReference type="Proteomes" id="UP000092695"/>
    </source>
</evidence>
<accession>A0A193LHE1</accession>
<feature type="domain" description="Schlafen group 3-like DNA/RNA helicase" evidence="1">
    <location>
        <begin position="235"/>
        <end position="613"/>
    </location>
</feature>
<evidence type="ECO:0000259" key="1">
    <source>
        <dbReference type="Pfam" id="PF09848"/>
    </source>
</evidence>
<dbReference type="InterPro" id="IPR018647">
    <property type="entry name" value="SLFN_3-like_DNA/RNA_helicase"/>
</dbReference>
<protein>
    <recommendedName>
        <fullName evidence="1">Schlafen group 3-like DNA/RNA helicase domain-containing protein</fullName>
    </recommendedName>
</protein>
<name>A0A193LHE1_9GAMM</name>
<dbReference type="AlphaFoldDB" id="A0A193LHE1"/>
<dbReference type="Proteomes" id="UP000092695">
    <property type="component" value="Chromosome"/>
</dbReference>
<keyword evidence="3" id="KW-1185">Reference proteome</keyword>
<gene>
    <name evidence="2" type="ORF">BA177_12305</name>
</gene>
<organism evidence="2 3">
    <name type="scientific">Woeseia oceani</name>
    <dbReference type="NCBI Taxonomy" id="1548547"/>
    <lineage>
        <taxon>Bacteria</taxon>
        <taxon>Pseudomonadati</taxon>
        <taxon>Pseudomonadota</taxon>
        <taxon>Gammaproteobacteria</taxon>
        <taxon>Woeseiales</taxon>
        <taxon>Woeseiaceae</taxon>
        <taxon>Woeseia</taxon>
    </lineage>
</organism>
<evidence type="ECO:0000313" key="2">
    <source>
        <dbReference type="EMBL" id="ANO51878.1"/>
    </source>
</evidence>
<dbReference type="EMBL" id="CP016268">
    <property type="protein sequence ID" value="ANO51878.1"/>
    <property type="molecule type" value="Genomic_DNA"/>
</dbReference>
<reference evidence="2 3" key="1">
    <citation type="submission" date="2016-06" db="EMBL/GenBank/DDBJ databases">
        <title>Complete genome sequence of a deep-branching marine Gamma Proteobacterium Woeseia oceani type strain XK5.</title>
        <authorList>
            <person name="Mu D."/>
            <person name="Du Z."/>
        </authorList>
    </citation>
    <scope>NUCLEOTIDE SEQUENCE [LARGE SCALE GENOMIC DNA]</scope>
    <source>
        <strain evidence="2 3">XK5</strain>
    </source>
</reference>
<dbReference type="OrthoDB" id="3193269at2"/>
<dbReference type="KEGG" id="woc:BA177_12305"/>
<dbReference type="RefSeq" id="WP_068616616.1">
    <property type="nucleotide sequence ID" value="NZ_CP016268.1"/>
</dbReference>
<dbReference type="SUPFAM" id="SSF52540">
    <property type="entry name" value="P-loop containing nucleoside triphosphate hydrolases"/>
    <property type="match status" value="1"/>
</dbReference>
<dbReference type="InterPro" id="IPR027417">
    <property type="entry name" value="P-loop_NTPase"/>
</dbReference>
<dbReference type="Pfam" id="PF09848">
    <property type="entry name" value="SLFN-g3_helicase"/>
    <property type="match status" value="1"/>
</dbReference>
<proteinExistence type="predicted"/>
<sequence length="635" mass="70505">MSDPRPGAGWHSYLPEFVDTDASAIESSLANFVRDVSREQQVSWHNSIKWLKREYGQLIGTHEEAESYTTLLEYELPRDFRRPDIIVLEGAVIVVLEVKGRGGNTQSARDQVTGYMRDLSAYHGACAGRKIVSVVVPSDWSAGPKEKDAVWVMGTEDVHPFLLKMAHENKGEPVTAEAFLDDDAYAPLPTIVSAARSLYEGRPLPFIKRARANTDPALQAISEITHNAARSGTRNLVLLSGVPGSGKTLVGLQLVHAGWLDDLTVERKGKKMSPAVYLSGNGPLVAVLQDALKGGPVPGSVFVQDIKRYVAYYSNSRGHTPPEHLIVFDEAQRAHDAERVATVHKRPIGPSEPEHLLEFCARIPDWCVLVALIGDGQAIHAGEEIGVRLWADAIAERHPDENWSVHGATQLQGYFAESASNCHWIAALNLDAEIRFHLTPKVHAFVESLLEEAPVDNRRAIGDELFDGGHRFLITRSLDDAKRYLHERYEGAPLSRYGILASSKDKILPQFDVDNTFQKTKRLKVGAWYNRPADDALSCCQLETVATEFSSQGLELDAALVAWGSDLIRENGEWSMRMSRGTRGNLHDPLQLRKNVYRVLLTRGRDGTVVYVPESEALEETWKFLLESGFRELAV</sequence>